<sequence>MANKPKLTFKVNGINQPQAQEGCVDISEVIAVGDYVVQDGSKFRVIGKTFVMEADVVVGLEYDMEPA</sequence>
<dbReference type="Proteomes" id="UP000070516">
    <property type="component" value="Chromosome"/>
</dbReference>
<dbReference type="RefSeq" id="WP_033899303.1">
    <property type="nucleotide sequence ID" value="NZ_CP014546.1"/>
</dbReference>
<dbReference type="EMBL" id="CP014546">
    <property type="protein sequence ID" value="AMN78920.1"/>
    <property type="molecule type" value="Genomic_DNA"/>
</dbReference>
<accession>A0A127HWX9</accession>
<reference evidence="1 2" key="1">
    <citation type="submission" date="2016-02" db="EMBL/GenBank/DDBJ databases">
        <title>Complete genome sequence of Pseudomonas azotoformans S4.</title>
        <authorList>
            <person name="Fang Y."/>
            <person name="Wu L."/>
            <person name="Feng G."/>
        </authorList>
    </citation>
    <scope>NUCLEOTIDE SEQUENCE [LARGE SCALE GENOMIC DNA]</scope>
    <source>
        <strain evidence="1 2">S4</strain>
    </source>
</reference>
<name>A0A127HWX9_PSEAZ</name>
<protein>
    <submittedName>
        <fullName evidence="1">Uncharacterized protein</fullName>
    </submittedName>
</protein>
<organism evidence="1 2">
    <name type="scientific">Pseudomonas azotoformans</name>
    <dbReference type="NCBI Taxonomy" id="47878"/>
    <lineage>
        <taxon>Bacteria</taxon>
        <taxon>Pseudomonadati</taxon>
        <taxon>Pseudomonadota</taxon>
        <taxon>Gammaproteobacteria</taxon>
        <taxon>Pseudomonadales</taxon>
        <taxon>Pseudomonadaceae</taxon>
        <taxon>Pseudomonas</taxon>
    </lineage>
</organism>
<dbReference type="AlphaFoldDB" id="A0A127HWX9"/>
<dbReference type="KEGG" id="pazo:AYR47_11560"/>
<proteinExistence type="predicted"/>
<gene>
    <name evidence="1" type="ORF">AYR47_11560</name>
</gene>
<evidence type="ECO:0000313" key="2">
    <source>
        <dbReference type="Proteomes" id="UP000070516"/>
    </source>
</evidence>
<evidence type="ECO:0000313" key="1">
    <source>
        <dbReference type="EMBL" id="AMN78920.1"/>
    </source>
</evidence>